<proteinExistence type="predicted"/>
<evidence type="ECO:0008006" key="4">
    <source>
        <dbReference type="Google" id="ProtNLM"/>
    </source>
</evidence>
<evidence type="ECO:0000313" key="2">
    <source>
        <dbReference type="EMBL" id="KAJ8781176.1"/>
    </source>
</evidence>
<gene>
    <name evidence="2" type="ORF">J1605_011160</name>
</gene>
<accession>A0AB34GQW7</accession>
<reference evidence="2 3" key="1">
    <citation type="submission" date="2022-11" db="EMBL/GenBank/DDBJ databases">
        <title>Whole genome sequence of Eschrichtius robustus ER-17-0199.</title>
        <authorList>
            <person name="Bruniche-Olsen A."/>
            <person name="Black A.N."/>
            <person name="Fields C.J."/>
            <person name="Walden K."/>
            <person name="Dewoody J.A."/>
        </authorList>
    </citation>
    <scope>NUCLEOTIDE SEQUENCE [LARGE SCALE GENOMIC DNA]</scope>
    <source>
        <strain evidence="2">ER-17-0199</strain>
        <tissue evidence="2">Blubber</tissue>
    </source>
</reference>
<comment type="caution">
    <text evidence="2">The sequence shown here is derived from an EMBL/GenBank/DDBJ whole genome shotgun (WGS) entry which is preliminary data.</text>
</comment>
<feature type="compositionally biased region" description="Basic residues" evidence="1">
    <location>
        <begin position="129"/>
        <end position="154"/>
    </location>
</feature>
<protein>
    <recommendedName>
        <fullName evidence="4">Serine/arginine repetitive matrix protein 1-like</fullName>
    </recommendedName>
</protein>
<dbReference type="AlphaFoldDB" id="A0AB34GQW7"/>
<feature type="compositionally biased region" description="Basic residues" evidence="1">
    <location>
        <begin position="84"/>
        <end position="96"/>
    </location>
</feature>
<feature type="region of interest" description="Disordered" evidence="1">
    <location>
        <begin position="1"/>
        <end position="191"/>
    </location>
</feature>
<feature type="compositionally biased region" description="Polar residues" evidence="1">
    <location>
        <begin position="11"/>
        <end position="29"/>
    </location>
</feature>
<name>A0AB34GQW7_ESCRO</name>
<dbReference type="EMBL" id="JAIQCJ010002147">
    <property type="protein sequence ID" value="KAJ8781176.1"/>
    <property type="molecule type" value="Genomic_DNA"/>
</dbReference>
<dbReference type="Proteomes" id="UP001159641">
    <property type="component" value="Unassembled WGS sequence"/>
</dbReference>
<keyword evidence="3" id="KW-1185">Reference proteome</keyword>
<evidence type="ECO:0000256" key="1">
    <source>
        <dbReference type="SAM" id="MobiDB-lite"/>
    </source>
</evidence>
<organism evidence="2 3">
    <name type="scientific">Eschrichtius robustus</name>
    <name type="common">California gray whale</name>
    <name type="synonym">Eschrichtius gibbosus</name>
    <dbReference type="NCBI Taxonomy" id="9764"/>
    <lineage>
        <taxon>Eukaryota</taxon>
        <taxon>Metazoa</taxon>
        <taxon>Chordata</taxon>
        <taxon>Craniata</taxon>
        <taxon>Vertebrata</taxon>
        <taxon>Euteleostomi</taxon>
        <taxon>Mammalia</taxon>
        <taxon>Eutheria</taxon>
        <taxon>Laurasiatheria</taxon>
        <taxon>Artiodactyla</taxon>
        <taxon>Whippomorpha</taxon>
        <taxon>Cetacea</taxon>
        <taxon>Mysticeti</taxon>
        <taxon>Eschrichtiidae</taxon>
        <taxon>Eschrichtius</taxon>
    </lineage>
</organism>
<evidence type="ECO:0000313" key="3">
    <source>
        <dbReference type="Proteomes" id="UP001159641"/>
    </source>
</evidence>
<sequence length="258" mass="28852">MATGFARALTRENSVPGQLTRKGMSSLSWGSARPPPDASRRPQSTSNSGPPGTRLRAPPPPSSILRRRVLQQPPQPPRPTVERRGRRRRRRRRRRRDYQAPRQPRAQPPPRLLPESTATPPPPPPPLTSRHRFRGRRYINIRGRRAVRLRKPGRRPGLSGRTQQQSSGWERMQRLPGSGRAKTGPRTSLFGGGEVAARRAGESGRPRLFPSATRAALHRLGSGLALMEQLQESVSGAGAGLQMRKFEVARRSEKWRCS</sequence>